<dbReference type="AlphaFoldDB" id="A0A4C1XXR7"/>
<comment type="caution">
    <text evidence="1">The sequence shown here is derived from an EMBL/GenBank/DDBJ whole genome shotgun (WGS) entry which is preliminary data.</text>
</comment>
<accession>A0A4C1XXR7</accession>
<keyword evidence="2" id="KW-1185">Reference proteome</keyword>
<protein>
    <submittedName>
        <fullName evidence="1">Uncharacterized protein</fullName>
    </submittedName>
</protein>
<name>A0A4C1XXR7_EUMVA</name>
<organism evidence="1 2">
    <name type="scientific">Eumeta variegata</name>
    <name type="common">Bagworm moth</name>
    <name type="synonym">Eumeta japonica</name>
    <dbReference type="NCBI Taxonomy" id="151549"/>
    <lineage>
        <taxon>Eukaryota</taxon>
        <taxon>Metazoa</taxon>
        <taxon>Ecdysozoa</taxon>
        <taxon>Arthropoda</taxon>
        <taxon>Hexapoda</taxon>
        <taxon>Insecta</taxon>
        <taxon>Pterygota</taxon>
        <taxon>Neoptera</taxon>
        <taxon>Endopterygota</taxon>
        <taxon>Lepidoptera</taxon>
        <taxon>Glossata</taxon>
        <taxon>Ditrysia</taxon>
        <taxon>Tineoidea</taxon>
        <taxon>Psychidae</taxon>
        <taxon>Oiketicinae</taxon>
        <taxon>Eumeta</taxon>
    </lineage>
</organism>
<dbReference type="Proteomes" id="UP000299102">
    <property type="component" value="Unassembled WGS sequence"/>
</dbReference>
<sequence length="112" mass="12590">MWPAPPFSVRRVRGPVLRKYLCRPVVRPSRPSFTGAPSTALTQRRSLQFFLTAVLLPLYRRQPIEIDVRSIDDVTAMAWLTSPVMDGQSRSEPTQTIGFVLSETGTECISLI</sequence>
<reference evidence="1 2" key="1">
    <citation type="journal article" date="2019" name="Commun. Biol.">
        <title>The bagworm genome reveals a unique fibroin gene that provides high tensile strength.</title>
        <authorList>
            <person name="Kono N."/>
            <person name="Nakamura H."/>
            <person name="Ohtoshi R."/>
            <person name="Tomita M."/>
            <person name="Numata K."/>
            <person name="Arakawa K."/>
        </authorList>
    </citation>
    <scope>NUCLEOTIDE SEQUENCE [LARGE SCALE GENOMIC DNA]</scope>
</reference>
<proteinExistence type="predicted"/>
<dbReference type="EMBL" id="BGZK01001023">
    <property type="protein sequence ID" value="GBP68771.1"/>
    <property type="molecule type" value="Genomic_DNA"/>
</dbReference>
<evidence type="ECO:0000313" key="1">
    <source>
        <dbReference type="EMBL" id="GBP68771.1"/>
    </source>
</evidence>
<gene>
    <name evidence="1" type="ORF">EVAR_83504_1</name>
</gene>
<evidence type="ECO:0000313" key="2">
    <source>
        <dbReference type="Proteomes" id="UP000299102"/>
    </source>
</evidence>